<comment type="similarity">
    <text evidence="1">Belongs to the HEM-1/HEM-2 family.</text>
</comment>
<evidence type="ECO:0000256" key="1">
    <source>
        <dbReference type="ARBA" id="ARBA00037947"/>
    </source>
</evidence>
<dbReference type="Proteomes" id="UP000230423">
    <property type="component" value="Unassembled WGS sequence"/>
</dbReference>
<dbReference type="EMBL" id="KZ346376">
    <property type="protein sequence ID" value="PIO70150.1"/>
    <property type="molecule type" value="Genomic_DNA"/>
</dbReference>
<dbReference type="GO" id="GO:0048812">
    <property type="term" value="P:neuron projection morphogenesis"/>
    <property type="evidence" value="ECO:0007669"/>
    <property type="project" value="TreeGrafter"/>
</dbReference>
<dbReference type="PANTHER" id="PTHR12093:SF10">
    <property type="entry name" value="MEMBRANE-ASSOCIATED PROTEIN HEM"/>
    <property type="match status" value="1"/>
</dbReference>
<accession>A0A2G9UKY7</accession>
<dbReference type="OrthoDB" id="5808545at2759"/>
<dbReference type="GO" id="GO:0030866">
    <property type="term" value="P:cortical actin cytoskeleton organization"/>
    <property type="evidence" value="ECO:0007669"/>
    <property type="project" value="TreeGrafter"/>
</dbReference>
<name>A0A2G9UKY7_TELCI</name>
<dbReference type="GO" id="GO:0030031">
    <property type="term" value="P:cell projection assembly"/>
    <property type="evidence" value="ECO:0007669"/>
    <property type="project" value="TreeGrafter"/>
</dbReference>
<protein>
    <submittedName>
        <fullName evidence="2">Uncharacterized protein</fullName>
    </submittedName>
</protein>
<dbReference type="GO" id="GO:0016477">
    <property type="term" value="P:cell migration"/>
    <property type="evidence" value="ECO:0007669"/>
    <property type="project" value="TreeGrafter"/>
</dbReference>
<dbReference type="Pfam" id="PF09735">
    <property type="entry name" value="Nckap1"/>
    <property type="match status" value="3"/>
</dbReference>
<dbReference type="AlphaFoldDB" id="A0A2G9UKY7"/>
<gene>
    <name evidence="2" type="ORF">TELCIR_08011</name>
</gene>
<dbReference type="PANTHER" id="PTHR12093">
    <property type="entry name" value="NCK-ASSOCIATED PROTEIN 1"/>
    <property type="match status" value="1"/>
</dbReference>
<proteinExistence type="inferred from homology"/>
<reference evidence="2 3" key="1">
    <citation type="submission" date="2015-09" db="EMBL/GenBank/DDBJ databases">
        <title>Draft genome of the parasitic nematode Teladorsagia circumcincta isolate WARC Sus (inbred).</title>
        <authorList>
            <person name="Mitreva M."/>
        </authorList>
    </citation>
    <scope>NUCLEOTIDE SEQUENCE [LARGE SCALE GENOMIC DNA]</scope>
    <source>
        <strain evidence="2 3">S</strain>
    </source>
</reference>
<organism evidence="2 3">
    <name type="scientific">Teladorsagia circumcincta</name>
    <name type="common">Brown stomach worm</name>
    <name type="synonym">Ostertagia circumcincta</name>
    <dbReference type="NCBI Taxonomy" id="45464"/>
    <lineage>
        <taxon>Eukaryota</taxon>
        <taxon>Metazoa</taxon>
        <taxon>Ecdysozoa</taxon>
        <taxon>Nematoda</taxon>
        <taxon>Chromadorea</taxon>
        <taxon>Rhabditida</taxon>
        <taxon>Rhabditina</taxon>
        <taxon>Rhabditomorpha</taxon>
        <taxon>Strongyloidea</taxon>
        <taxon>Trichostrongylidae</taxon>
        <taxon>Teladorsagia</taxon>
    </lineage>
</organism>
<evidence type="ECO:0000313" key="3">
    <source>
        <dbReference type="Proteomes" id="UP000230423"/>
    </source>
</evidence>
<dbReference type="InterPro" id="IPR019137">
    <property type="entry name" value="Nck-associated_protein-1"/>
</dbReference>
<evidence type="ECO:0000313" key="2">
    <source>
        <dbReference type="EMBL" id="PIO70150.1"/>
    </source>
</evidence>
<keyword evidence="3" id="KW-1185">Reference proteome</keyword>
<dbReference type="GO" id="GO:0031209">
    <property type="term" value="C:SCAR complex"/>
    <property type="evidence" value="ECO:0007669"/>
    <property type="project" value="TreeGrafter"/>
</dbReference>
<sequence length="325" mass="36138">MILLSRVDDRKVVLGLFNAAYDLTHVQSEASFPRLGQMILDYEHPLKKLSEDLGPLNRYVNGYDAIMTRELVSAIGDLPEEDATILSDFATSISSINSDTDLRALRLDWFRFQSLAICNSILDDVCQSVTDVVGALCEYELRLAEQTSPSTIAAQIVTQMLRSKGSKSAAAAAAAQKDPIQAGEESYRVDRQTLTYPDKLLTTLIELCAGVGQYRQLFISDHFFAPREYLSQHIEHKFVELILAMATDSELRCLAQIIGPYGVKYLAERLTWHVASQIGELNKGTVSSPSDAILQRTAIIGQIFSFRDALHVALEQVRNLELIIP</sequence>